<gene>
    <name evidence="1" type="ORF">MmBV_COP2</name>
</gene>
<proteinExistence type="predicted"/>
<reference evidence="1" key="1">
    <citation type="submission" date="2017-10" db="EMBL/GenBank/DDBJ databases">
        <authorList>
            <person name="Banno H."/>
            <person name="Chua N.-H."/>
        </authorList>
    </citation>
    <scope>NUCLEOTIDE SEQUENCE</scope>
    <source>
        <strain evidence="1">HeBei</strain>
    </source>
</reference>
<organism evidence="1">
    <name type="scientific">Microplitis mediator bracovirus</name>
    <dbReference type="NCBI Taxonomy" id="1836595"/>
    <lineage>
        <taxon>Viruses</taxon>
        <taxon>Viruses incertae sedis</taxon>
        <taxon>Polydnaviriformidae</taxon>
        <taxon>Bracoviriform</taxon>
    </lineage>
</organism>
<accession>A0A2I6SGX1</accession>
<name>A0A2I6SGX1_9VIRU</name>
<sequence>MSLFNFGETSELDDWFRVAVDPWILDYQMLLSWVALVLKCEFYY</sequence>
<dbReference type="EMBL" id="MG384818">
    <property type="protein sequence ID" value="AUO16826.1"/>
    <property type="molecule type" value="Genomic_DNA"/>
</dbReference>
<evidence type="ECO:0000313" key="1">
    <source>
        <dbReference type="EMBL" id="AUO16826.1"/>
    </source>
</evidence>
<protein>
    <submittedName>
        <fullName evidence="1">Uncharacterized protein</fullName>
    </submittedName>
</protein>